<dbReference type="Proteomes" id="UP000792457">
    <property type="component" value="Unassembled WGS sequence"/>
</dbReference>
<dbReference type="Pfam" id="PF00211">
    <property type="entry name" value="Guanylate_cyc"/>
    <property type="match status" value="1"/>
</dbReference>
<dbReference type="AlphaFoldDB" id="A0A8K0JWK3"/>
<reference evidence="3" key="2">
    <citation type="submission" date="2017-10" db="EMBL/GenBank/DDBJ databases">
        <title>Ladona fulva Genome sequencing and assembly.</title>
        <authorList>
            <person name="Murali S."/>
            <person name="Richards S."/>
            <person name="Bandaranaike D."/>
            <person name="Bellair M."/>
            <person name="Blankenburg K."/>
            <person name="Chao H."/>
            <person name="Dinh H."/>
            <person name="Doddapaneni H."/>
            <person name="Dugan-Rocha S."/>
            <person name="Elkadiri S."/>
            <person name="Gnanaolivu R."/>
            <person name="Hernandez B."/>
            <person name="Skinner E."/>
            <person name="Javaid M."/>
            <person name="Lee S."/>
            <person name="Li M."/>
            <person name="Ming W."/>
            <person name="Munidasa M."/>
            <person name="Muniz J."/>
            <person name="Nguyen L."/>
            <person name="Hughes D."/>
            <person name="Osuji N."/>
            <person name="Pu L.-L."/>
            <person name="Puazo M."/>
            <person name="Qu C."/>
            <person name="Quiroz J."/>
            <person name="Raj R."/>
            <person name="Weissenberger G."/>
            <person name="Xin Y."/>
            <person name="Zou X."/>
            <person name="Han Y."/>
            <person name="Worley K."/>
            <person name="Muzny D."/>
            <person name="Gibbs R."/>
        </authorList>
    </citation>
    <scope>NUCLEOTIDE SEQUENCE</scope>
    <source>
        <strain evidence="3">Sampled in the wild</strain>
    </source>
</reference>
<dbReference type="GO" id="GO:0070482">
    <property type="term" value="P:response to oxygen levels"/>
    <property type="evidence" value="ECO:0007669"/>
    <property type="project" value="TreeGrafter"/>
</dbReference>
<protein>
    <recommendedName>
        <fullName evidence="2">Guanylate cyclase domain-containing protein</fullName>
    </recommendedName>
</protein>
<proteinExistence type="predicted"/>
<keyword evidence="4" id="KW-1185">Reference proteome</keyword>
<dbReference type="GO" id="GO:0019934">
    <property type="term" value="P:cGMP-mediated signaling"/>
    <property type="evidence" value="ECO:0007669"/>
    <property type="project" value="TreeGrafter"/>
</dbReference>
<accession>A0A8K0JWK3</accession>
<dbReference type="SUPFAM" id="SSF55073">
    <property type="entry name" value="Nucleotide cyclase"/>
    <property type="match status" value="1"/>
</dbReference>
<dbReference type="InterPro" id="IPR029787">
    <property type="entry name" value="Nucleotide_cyclase"/>
</dbReference>
<keyword evidence="1" id="KW-0456">Lyase</keyword>
<organism evidence="3 4">
    <name type="scientific">Ladona fulva</name>
    <name type="common">Scarce chaser dragonfly</name>
    <name type="synonym">Libellula fulva</name>
    <dbReference type="NCBI Taxonomy" id="123851"/>
    <lineage>
        <taxon>Eukaryota</taxon>
        <taxon>Metazoa</taxon>
        <taxon>Ecdysozoa</taxon>
        <taxon>Arthropoda</taxon>
        <taxon>Hexapoda</taxon>
        <taxon>Insecta</taxon>
        <taxon>Pterygota</taxon>
        <taxon>Palaeoptera</taxon>
        <taxon>Odonata</taxon>
        <taxon>Epiprocta</taxon>
        <taxon>Anisoptera</taxon>
        <taxon>Libelluloidea</taxon>
        <taxon>Libellulidae</taxon>
        <taxon>Ladona</taxon>
    </lineage>
</organism>
<dbReference type="PANTHER" id="PTHR45655">
    <property type="entry name" value="GUANYLATE CYCLASE SOLUBLE SUBUNIT BETA-2"/>
    <property type="match status" value="1"/>
</dbReference>
<dbReference type="Gene3D" id="3.30.70.1230">
    <property type="entry name" value="Nucleotide cyclase"/>
    <property type="match status" value="1"/>
</dbReference>
<dbReference type="CDD" id="cd07302">
    <property type="entry name" value="CHD"/>
    <property type="match status" value="1"/>
</dbReference>
<sequence>MALRMIEACSDHVAHDGRPIRMRIGIHTGTVLAGVVGKKMPRYCLFGNNVSMANKFESTSEPLKVNISPSTILSESPGFLTEPRPRNCLPAGFTAPEGTTCHFLYGYLHPGEPPELPLPHHIATALSQLDDEPQ</sequence>
<dbReference type="InterPro" id="IPR001054">
    <property type="entry name" value="A/G_cyclase"/>
</dbReference>
<dbReference type="GO" id="GO:0008074">
    <property type="term" value="C:guanylate cyclase complex, soluble"/>
    <property type="evidence" value="ECO:0007669"/>
    <property type="project" value="TreeGrafter"/>
</dbReference>
<name>A0A8K0JWK3_LADFU</name>
<gene>
    <name evidence="3" type="ORF">J437_LFUL003624</name>
</gene>
<dbReference type="EMBL" id="KZ308171">
    <property type="protein sequence ID" value="KAG8223718.1"/>
    <property type="molecule type" value="Genomic_DNA"/>
</dbReference>
<dbReference type="PANTHER" id="PTHR45655:SF6">
    <property type="entry name" value="HEAD-SPECIFIC GUANYLATE CYCLASE"/>
    <property type="match status" value="1"/>
</dbReference>
<dbReference type="GO" id="GO:0004383">
    <property type="term" value="F:guanylate cyclase activity"/>
    <property type="evidence" value="ECO:0007669"/>
    <property type="project" value="TreeGrafter"/>
</dbReference>
<feature type="domain" description="Guanylate cyclase" evidence="2">
    <location>
        <begin position="1"/>
        <end position="57"/>
    </location>
</feature>
<evidence type="ECO:0000313" key="3">
    <source>
        <dbReference type="EMBL" id="KAG8223718.1"/>
    </source>
</evidence>
<evidence type="ECO:0000313" key="4">
    <source>
        <dbReference type="Proteomes" id="UP000792457"/>
    </source>
</evidence>
<dbReference type="OrthoDB" id="6127067at2759"/>
<reference evidence="3" key="1">
    <citation type="submission" date="2013-04" db="EMBL/GenBank/DDBJ databases">
        <authorList>
            <person name="Qu J."/>
            <person name="Murali S.C."/>
            <person name="Bandaranaike D."/>
            <person name="Bellair M."/>
            <person name="Blankenburg K."/>
            <person name="Chao H."/>
            <person name="Dinh H."/>
            <person name="Doddapaneni H."/>
            <person name="Downs B."/>
            <person name="Dugan-Rocha S."/>
            <person name="Elkadiri S."/>
            <person name="Gnanaolivu R.D."/>
            <person name="Hernandez B."/>
            <person name="Javaid M."/>
            <person name="Jayaseelan J.C."/>
            <person name="Lee S."/>
            <person name="Li M."/>
            <person name="Ming W."/>
            <person name="Munidasa M."/>
            <person name="Muniz J."/>
            <person name="Nguyen L."/>
            <person name="Ongeri F."/>
            <person name="Osuji N."/>
            <person name="Pu L.-L."/>
            <person name="Puazo M."/>
            <person name="Qu C."/>
            <person name="Quiroz J."/>
            <person name="Raj R."/>
            <person name="Weissenberger G."/>
            <person name="Xin Y."/>
            <person name="Zou X."/>
            <person name="Han Y."/>
            <person name="Richards S."/>
            <person name="Worley K."/>
            <person name="Muzny D."/>
            <person name="Gibbs R."/>
        </authorList>
    </citation>
    <scope>NUCLEOTIDE SEQUENCE</scope>
    <source>
        <strain evidence="3">Sampled in the wild</strain>
    </source>
</reference>
<evidence type="ECO:0000259" key="2">
    <source>
        <dbReference type="PROSITE" id="PS50125"/>
    </source>
</evidence>
<evidence type="ECO:0000256" key="1">
    <source>
        <dbReference type="ARBA" id="ARBA00023239"/>
    </source>
</evidence>
<dbReference type="PROSITE" id="PS50125">
    <property type="entry name" value="GUANYLATE_CYCLASE_2"/>
    <property type="match status" value="1"/>
</dbReference>
<comment type="caution">
    <text evidence="3">The sequence shown here is derived from an EMBL/GenBank/DDBJ whole genome shotgun (WGS) entry which is preliminary data.</text>
</comment>